<reference evidence="2 3" key="1">
    <citation type="submission" date="2020-04" db="EMBL/GenBank/DDBJ databases">
        <authorList>
            <person name="Yoon J."/>
        </authorList>
    </citation>
    <scope>NUCLEOTIDE SEQUENCE [LARGE SCALE GENOMIC DNA]</scope>
    <source>
        <strain evidence="2 3">KMU-166</strain>
    </source>
</reference>
<evidence type="ECO:0000313" key="2">
    <source>
        <dbReference type="EMBL" id="NKI17397.1"/>
    </source>
</evidence>
<gene>
    <name evidence="2" type="ORF">HCU74_08205</name>
</gene>
<comment type="caution">
    <text evidence="2">The sequence shown here is derived from an EMBL/GenBank/DDBJ whole genome shotgun (WGS) entry which is preliminary data.</text>
</comment>
<protein>
    <submittedName>
        <fullName evidence="2">Uncharacterized protein</fullName>
    </submittedName>
</protein>
<dbReference type="EMBL" id="JAAWWK010000002">
    <property type="protein sequence ID" value="NKI17397.1"/>
    <property type="molecule type" value="Genomic_DNA"/>
</dbReference>
<organism evidence="2 3">
    <name type="scientific">Spongiibacter thalassae</name>
    <dbReference type="NCBI Taxonomy" id="2721624"/>
    <lineage>
        <taxon>Bacteria</taxon>
        <taxon>Pseudomonadati</taxon>
        <taxon>Pseudomonadota</taxon>
        <taxon>Gammaproteobacteria</taxon>
        <taxon>Cellvibrionales</taxon>
        <taxon>Spongiibacteraceae</taxon>
        <taxon>Spongiibacter</taxon>
    </lineage>
</organism>
<dbReference type="Proteomes" id="UP000765845">
    <property type="component" value="Unassembled WGS sequence"/>
</dbReference>
<proteinExistence type="predicted"/>
<evidence type="ECO:0000313" key="3">
    <source>
        <dbReference type="Proteomes" id="UP000765845"/>
    </source>
</evidence>
<dbReference type="RefSeq" id="WP_168449896.1">
    <property type="nucleotide sequence ID" value="NZ_JAAWWK010000002.1"/>
</dbReference>
<evidence type="ECO:0000256" key="1">
    <source>
        <dbReference type="SAM" id="MobiDB-lite"/>
    </source>
</evidence>
<accession>A0ABX1GG91</accession>
<name>A0ABX1GG91_9GAMM</name>
<sequence length="78" mass="8568">MIERKADELPNRSLTPEHDKRGSADHGAENDGELHPEISAAYDYVASVLDTSDFKDAYAWHGWALREAFLAGISHGGT</sequence>
<keyword evidence="3" id="KW-1185">Reference proteome</keyword>
<feature type="region of interest" description="Disordered" evidence="1">
    <location>
        <begin position="1"/>
        <end position="33"/>
    </location>
</feature>